<evidence type="ECO:0000313" key="5">
    <source>
        <dbReference type="Proteomes" id="UP000092871"/>
    </source>
</evidence>
<feature type="domain" description="PilZ" evidence="1">
    <location>
        <begin position="13"/>
        <end position="107"/>
    </location>
</feature>
<accession>A0A1C3JV24</accession>
<dbReference type="RefSeq" id="WP_067038270.1">
    <property type="nucleotide sequence ID" value="NZ_FLRA01000023.1"/>
</dbReference>
<dbReference type="GO" id="GO:0035438">
    <property type="term" value="F:cyclic-di-GMP binding"/>
    <property type="evidence" value="ECO:0007669"/>
    <property type="project" value="InterPro"/>
</dbReference>
<dbReference type="Gene3D" id="2.40.10.220">
    <property type="entry name" value="predicted glycosyltransferase like domains"/>
    <property type="match status" value="1"/>
</dbReference>
<reference evidence="2 5" key="1">
    <citation type="submission" date="2016-06" db="EMBL/GenBank/DDBJ databases">
        <authorList>
            <person name="Kjaerup R.B."/>
            <person name="Dalgaard T.S."/>
            <person name="Juul-Madsen H.R."/>
        </authorList>
    </citation>
    <scope>NUCLEOTIDE SEQUENCE [LARGE SCALE GENOMIC DNA]</scope>
    <source>
        <strain evidence="2 5">CECT 5115</strain>
    </source>
</reference>
<dbReference type="InterPro" id="IPR009875">
    <property type="entry name" value="PilZ_domain"/>
</dbReference>
<dbReference type="SUPFAM" id="SSF141371">
    <property type="entry name" value="PilZ domain-like"/>
    <property type="match status" value="1"/>
</dbReference>
<evidence type="ECO:0000313" key="2">
    <source>
        <dbReference type="EMBL" id="SBT19043.1"/>
    </source>
</evidence>
<dbReference type="Proteomes" id="UP000092840">
    <property type="component" value="Unassembled WGS sequence"/>
</dbReference>
<organism evidence="2 5">
    <name type="scientific">Marinomonas gallaica</name>
    <dbReference type="NCBI Taxonomy" id="1806667"/>
    <lineage>
        <taxon>Bacteria</taxon>
        <taxon>Pseudomonadati</taxon>
        <taxon>Pseudomonadota</taxon>
        <taxon>Gammaproteobacteria</taxon>
        <taxon>Oceanospirillales</taxon>
        <taxon>Oceanospirillaceae</taxon>
        <taxon>Marinomonas</taxon>
    </lineage>
</organism>
<gene>
    <name evidence="2" type="ORF">MGA5115_03204</name>
    <name evidence="3" type="ORF">MGA5116_02608</name>
</gene>
<evidence type="ECO:0000259" key="1">
    <source>
        <dbReference type="Pfam" id="PF07238"/>
    </source>
</evidence>
<dbReference type="Proteomes" id="UP000092871">
    <property type="component" value="Unassembled WGS sequence"/>
</dbReference>
<dbReference type="AlphaFoldDB" id="A0A1C3JV24"/>
<evidence type="ECO:0000313" key="4">
    <source>
        <dbReference type="Proteomes" id="UP000092840"/>
    </source>
</evidence>
<reference evidence="3 4" key="2">
    <citation type="submission" date="2016-06" db="EMBL/GenBank/DDBJ databases">
        <authorList>
            <person name="Rodrigo-Torres L."/>
            <person name="Arahal D.R."/>
        </authorList>
    </citation>
    <scope>NUCLEOTIDE SEQUENCE [LARGE SCALE GENOMIC DNA]</scope>
    <source>
        <strain evidence="3 4">CECT 5116</strain>
    </source>
</reference>
<sequence>MSGDQNFEYQSSERRNAVRVIPKDHTLTFDQGKYKFGCIDISMDGVALASDLDLAIQEGEQVAFILDENDRIIGQVKAKLIYKKPDRSGWAFTAIEDQVSEFIDELVLETQKSALRAAASTRRIEQEKAILDEDDE</sequence>
<evidence type="ECO:0000313" key="3">
    <source>
        <dbReference type="EMBL" id="SBT21998.1"/>
    </source>
</evidence>
<dbReference type="EMBL" id="FLRB01000013">
    <property type="protein sequence ID" value="SBT21998.1"/>
    <property type="molecule type" value="Genomic_DNA"/>
</dbReference>
<dbReference type="EMBL" id="FLRA01000023">
    <property type="protein sequence ID" value="SBT19043.1"/>
    <property type="molecule type" value="Genomic_DNA"/>
</dbReference>
<dbReference type="OrthoDB" id="6106291at2"/>
<dbReference type="Pfam" id="PF07238">
    <property type="entry name" value="PilZ"/>
    <property type="match status" value="1"/>
</dbReference>
<protein>
    <submittedName>
        <fullName evidence="2">PilZ domain protein</fullName>
    </submittedName>
</protein>
<name>A0A1C3JV24_9GAMM</name>
<proteinExistence type="predicted"/>
<keyword evidence="4" id="KW-1185">Reference proteome</keyword>